<keyword evidence="1" id="KW-0812">Transmembrane</keyword>
<evidence type="ECO:0000313" key="3">
    <source>
        <dbReference type="WBParaSite" id="Hba_04019"/>
    </source>
</evidence>
<accession>A0A1I7WGA2</accession>
<dbReference type="Proteomes" id="UP000095283">
    <property type="component" value="Unplaced"/>
</dbReference>
<evidence type="ECO:0000313" key="2">
    <source>
        <dbReference type="Proteomes" id="UP000095283"/>
    </source>
</evidence>
<feature type="transmembrane region" description="Helical" evidence="1">
    <location>
        <begin position="20"/>
        <end position="46"/>
    </location>
</feature>
<sequence length="51" mass="6104">MNSADYQDILGHRIIPYFPLYRLLIEMVVVLIISYLLRTLIVVFFCHKHIL</sequence>
<evidence type="ECO:0000256" key="1">
    <source>
        <dbReference type="SAM" id="Phobius"/>
    </source>
</evidence>
<organism evidence="2 3">
    <name type="scientific">Heterorhabditis bacteriophora</name>
    <name type="common">Entomopathogenic nematode worm</name>
    <dbReference type="NCBI Taxonomy" id="37862"/>
    <lineage>
        <taxon>Eukaryota</taxon>
        <taxon>Metazoa</taxon>
        <taxon>Ecdysozoa</taxon>
        <taxon>Nematoda</taxon>
        <taxon>Chromadorea</taxon>
        <taxon>Rhabditida</taxon>
        <taxon>Rhabditina</taxon>
        <taxon>Rhabditomorpha</taxon>
        <taxon>Strongyloidea</taxon>
        <taxon>Heterorhabditidae</taxon>
        <taxon>Heterorhabditis</taxon>
    </lineage>
</organism>
<proteinExistence type="predicted"/>
<protein>
    <submittedName>
        <fullName evidence="3">YggT family protein</fullName>
    </submittedName>
</protein>
<reference evidence="3" key="1">
    <citation type="submission" date="2016-11" db="UniProtKB">
        <authorList>
            <consortium name="WormBaseParasite"/>
        </authorList>
    </citation>
    <scope>IDENTIFICATION</scope>
</reference>
<dbReference type="WBParaSite" id="Hba_04019">
    <property type="protein sequence ID" value="Hba_04019"/>
    <property type="gene ID" value="Hba_04019"/>
</dbReference>
<name>A0A1I7WGA2_HETBA</name>
<keyword evidence="1" id="KW-1133">Transmembrane helix</keyword>
<keyword evidence="1" id="KW-0472">Membrane</keyword>
<keyword evidence="2" id="KW-1185">Reference proteome</keyword>
<dbReference type="AlphaFoldDB" id="A0A1I7WGA2"/>